<protein>
    <submittedName>
        <fullName evidence="1">Uncharacterized protein</fullName>
    </submittedName>
</protein>
<organism evidence="1 2">
    <name type="scientific">Saccharothrix saharensis</name>
    <dbReference type="NCBI Taxonomy" id="571190"/>
    <lineage>
        <taxon>Bacteria</taxon>
        <taxon>Bacillati</taxon>
        <taxon>Actinomycetota</taxon>
        <taxon>Actinomycetes</taxon>
        <taxon>Pseudonocardiales</taxon>
        <taxon>Pseudonocardiaceae</taxon>
        <taxon>Saccharothrix</taxon>
    </lineage>
</organism>
<proteinExistence type="predicted"/>
<dbReference type="AlphaFoldDB" id="A0A543JIV4"/>
<dbReference type="Proteomes" id="UP000316628">
    <property type="component" value="Unassembled WGS sequence"/>
</dbReference>
<gene>
    <name evidence="1" type="ORF">FHX81_5114</name>
</gene>
<dbReference type="EMBL" id="VFPP01000001">
    <property type="protein sequence ID" value="TQM82704.1"/>
    <property type="molecule type" value="Genomic_DNA"/>
</dbReference>
<reference evidence="1 2" key="1">
    <citation type="submission" date="2019-06" db="EMBL/GenBank/DDBJ databases">
        <title>Sequencing the genomes of 1000 actinobacteria strains.</title>
        <authorList>
            <person name="Klenk H.-P."/>
        </authorList>
    </citation>
    <scope>NUCLEOTIDE SEQUENCE [LARGE SCALE GENOMIC DNA]</scope>
    <source>
        <strain evidence="1 2">DSM 45456</strain>
    </source>
</reference>
<sequence>MEKSWEISGAAADWTMTVSIVGLGGADLPQPDFDGLVEHFRTVIDLAEALWQLRQVG</sequence>
<comment type="caution">
    <text evidence="1">The sequence shown here is derived from an EMBL/GenBank/DDBJ whole genome shotgun (WGS) entry which is preliminary data.</text>
</comment>
<dbReference type="RefSeq" id="WP_170232172.1">
    <property type="nucleotide sequence ID" value="NZ_VFPP01000001.1"/>
</dbReference>
<evidence type="ECO:0000313" key="1">
    <source>
        <dbReference type="EMBL" id="TQM82704.1"/>
    </source>
</evidence>
<accession>A0A543JIV4</accession>
<name>A0A543JIV4_9PSEU</name>
<keyword evidence="2" id="KW-1185">Reference proteome</keyword>
<evidence type="ECO:0000313" key="2">
    <source>
        <dbReference type="Proteomes" id="UP000316628"/>
    </source>
</evidence>